<accession>G3IT50</accession>
<organism evidence="1 2">
    <name type="scientific">Methylobacter tundripaludum (strain ATCC BAA-1195 / DSM 17260 / SV96)</name>
    <dbReference type="NCBI Taxonomy" id="697282"/>
    <lineage>
        <taxon>Bacteria</taxon>
        <taxon>Pseudomonadati</taxon>
        <taxon>Pseudomonadota</taxon>
        <taxon>Gammaproteobacteria</taxon>
        <taxon>Methylococcales</taxon>
        <taxon>Methylococcaceae</taxon>
        <taxon>Methylobacter</taxon>
    </lineage>
</organism>
<reference evidence="1 2" key="1">
    <citation type="submission" date="2011-06" db="EMBL/GenBank/DDBJ databases">
        <title>Genomic sequence of Methylobacter tundripaludum SV96.</title>
        <authorList>
            <consortium name="US DOE Joint Genome Institute"/>
            <person name="Lucas S."/>
            <person name="Han J."/>
            <person name="Lapidus A."/>
            <person name="Cheng J.-F."/>
            <person name="Goodwin L."/>
            <person name="Pitluck S."/>
            <person name="Held B."/>
            <person name="Detter J.C."/>
            <person name="Han C."/>
            <person name="Tapia R."/>
            <person name="Land M."/>
            <person name="Hauser L."/>
            <person name="Kyrpides N."/>
            <person name="Ivanova N."/>
            <person name="Ovchinnikova G."/>
            <person name="Pagani I."/>
            <person name="Klotz M.G."/>
            <person name="Dispirito A.A."/>
            <person name="Murrell J.C."/>
            <person name="Dunfield P."/>
            <person name="Kalyuzhnaya M.G."/>
            <person name="Svenning M."/>
            <person name="Trotsenko Y.A."/>
            <person name="Stein L.Y."/>
            <person name="Woyke T."/>
        </authorList>
    </citation>
    <scope>NUCLEOTIDE SEQUENCE [LARGE SCALE GENOMIC DNA]</scope>
    <source>
        <strain evidence="2">ATCC BAA-1195 / DSM 17260 / SV96</strain>
    </source>
</reference>
<dbReference type="AlphaFoldDB" id="G3IT50"/>
<evidence type="ECO:0000313" key="1">
    <source>
        <dbReference type="EMBL" id="EGW21334.1"/>
    </source>
</evidence>
<name>G3IT50_METTV</name>
<dbReference type="HOGENOM" id="CLU_2917404_0_0_6"/>
<dbReference type="STRING" id="697282.Mettu_0092"/>
<sequence length="61" mass="7435">MLGRNMALKTFRDYRCSNFRIKGFKINDKESCSFTDRPMFRLRYRAMGVYSYVSYTEGWIR</sequence>
<protein>
    <submittedName>
        <fullName evidence="1">Uncharacterized protein</fullName>
    </submittedName>
</protein>
<dbReference type="Proteomes" id="UP000004664">
    <property type="component" value="Unassembled WGS sequence"/>
</dbReference>
<proteinExistence type="predicted"/>
<gene>
    <name evidence="1" type="ORF">Mettu_0092</name>
</gene>
<keyword evidence="2" id="KW-1185">Reference proteome</keyword>
<dbReference type="EMBL" id="JH109152">
    <property type="protein sequence ID" value="EGW21334.1"/>
    <property type="molecule type" value="Genomic_DNA"/>
</dbReference>
<evidence type="ECO:0000313" key="2">
    <source>
        <dbReference type="Proteomes" id="UP000004664"/>
    </source>
</evidence>